<dbReference type="AlphaFoldDB" id="A0A4C1UKJ9"/>
<reference evidence="1 2" key="1">
    <citation type="journal article" date="2019" name="Commun. Biol.">
        <title>The bagworm genome reveals a unique fibroin gene that provides high tensile strength.</title>
        <authorList>
            <person name="Kono N."/>
            <person name="Nakamura H."/>
            <person name="Ohtoshi R."/>
            <person name="Tomita M."/>
            <person name="Numata K."/>
            <person name="Arakawa K."/>
        </authorList>
    </citation>
    <scope>NUCLEOTIDE SEQUENCE [LARGE SCALE GENOMIC DNA]</scope>
</reference>
<evidence type="ECO:0000313" key="2">
    <source>
        <dbReference type="Proteomes" id="UP000299102"/>
    </source>
</evidence>
<dbReference type="EMBL" id="BGZK01000181">
    <property type="protein sequence ID" value="GBP26492.1"/>
    <property type="molecule type" value="Genomic_DNA"/>
</dbReference>
<comment type="caution">
    <text evidence="1">The sequence shown here is derived from an EMBL/GenBank/DDBJ whole genome shotgun (WGS) entry which is preliminary data.</text>
</comment>
<gene>
    <name evidence="1" type="ORF">EVAR_85994_1</name>
</gene>
<name>A0A4C1UKJ9_EUMVA</name>
<organism evidence="1 2">
    <name type="scientific">Eumeta variegata</name>
    <name type="common">Bagworm moth</name>
    <name type="synonym">Eumeta japonica</name>
    <dbReference type="NCBI Taxonomy" id="151549"/>
    <lineage>
        <taxon>Eukaryota</taxon>
        <taxon>Metazoa</taxon>
        <taxon>Ecdysozoa</taxon>
        <taxon>Arthropoda</taxon>
        <taxon>Hexapoda</taxon>
        <taxon>Insecta</taxon>
        <taxon>Pterygota</taxon>
        <taxon>Neoptera</taxon>
        <taxon>Endopterygota</taxon>
        <taxon>Lepidoptera</taxon>
        <taxon>Glossata</taxon>
        <taxon>Ditrysia</taxon>
        <taxon>Tineoidea</taxon>
        <taxon>Psychidae</taxon>
        <taxon>Oiketicinae</taxon>
        <taxon>Eumeta</taxon>
    </lineage>
</organism>
<protein>
    <submittedName>
        <fullName evidence="1">Uncharacterized protein</fullName>
    </submittedName>
</protein>
<proteinExistence type="predicted"/>
<sequence>MFTLSDLSFSLRVFTDFKAEKDYYSFLYHASRQEDLESVALEAAKVLSRLAAEWIDVPTAHYLAAYRDGCIKRKKLESIREKPQIREREATTIVSRIPPKWDHGAV</sequence>
<dbReference type="Proteomes" id="UP000299102">
    <property type="component" value="Unassembled WGS sequence"/>
</dbReference>
<accession>A0A4C1UKJ9</accession>
<evidence type="ECO:0000313" key="1">
    <source>
        <dbReference type="EMBL" id="GBP26492.1"/>
    </source>
</evidence>
<keyword evidence="2" id="KW-1185">Reference proteome</keyword>